<name>A0ABT7E5D5_9FIRM</name>
<evidence type="ECO:0000256" key="1">
    <source>
        <dbReference type="SAM" id="MobiDB-lite"/>
    </source>
</evidence>
<sequence length="54" mass="6318">MKTKKEELDNNKDMKKLLKENTTKMEIGKEIHSNKKISDIVGERLSSKKRFPPC</sequence>
<comment type="caution">
    <text evidence="2">The sequence shown here is derived from an EMBL/GenBank/DDBJ whole genome shotgun (WGS) entry which is preliminary data.</text>
</comment>
<protein>
    <submittedName>
        <fullName evidence="2">Uncharacterized protein</fullName>
    </submittedName>
</protein>
<dbReference type="EMBL" id="JASKYM010000001">
    <property type="protein sequence ID" value="MDK2562143.1"/>
    <property type="molecule type" value="Genomic_DNA"/>
</dbReference>
<evidence type="ECO:0000313" key="3">
    <source>
        <dbReference type="Proteomes" id="UP001301012"/>
    </source>
</evidence>
<accession>A0ABT7E5D5</accession>
<evidence type="ECO:0000313" key="2">
    <source>
        <dbReference type="EMBL" id="MDK2562143.1"/>
    </source>
</evidence>
<dbReference type="RefSeq" id="WP_284131128.1">
    <property type="nucleotide sequence ID" value="NZ_JASKYM010000001.1"/>
</dbReference>
<organism evidence="2 3">
    <name type="scientific">Romboutsia sedimentorum</name>
    <dbReference type="NCBI Taxonomy" id="1368474"/>
    <lineage>
        <taxon>Bacteria</taxon>
        <taxon>Bacillati</taxon>
        <taxon>Bacillota</taxon>
        <taxon>Clostridia</taxon>
        <taxon>Peptostreptococcales</taxon>
        <taxon>Peptostreptococcaceae</taxon>
        <taxon>Romboutsia</taxon>
    </lineage>
</organism>
<keyword evidence="3" id="KW-1185">Reference proteome</keyword>
<feature type="region of interest" description="Disordered" evidence="1">
    <location>
        <begin position="1"/>
        <end position="21"/>
    </location>
</feature>
<dbReference type="Proteomes" id="UP001301012">
    <property type="component" value="Unassembled WGS sequence"/>
</dbReference>
<gene>
    <name evidence="2" type="ORF">QOZ84_01175</name>
</gene>
<proteinExistence type="predicted"/>
<reference evidence="2 3" key="1">
    <citation type="submission" date="2023-05" db="EMBL/GenBank/DDBJ databases">
        <title>Rombocin, a short stable natural nisin variant, displays selective antimicrobial activity against Listeria monocytogenes and employs dual mode of action to kill target bacterial strains.</title>
        <authorList>
            <person name="Wambui J."/>
            <person name="Stephan R."/>
            <person name="Kuipers O.P."/>
        </authorList>
    </citation>
    <scope>NUCLEOTIDE SEQUENCE [LARGE SCALE GENOMIC DNA]</scope>
    <source>
        <strain evidence="2 3">RC002</strain>
    </source>
</reference>